<feature type="transmembrane region" description="Helical" evidence="6">
    <location>
        <begin position="174"/>
        <end position="196"/>
    </location>
</feature>
<evidence type="ECO:0000256" key="5">
    <source>
        <dbReference type="ARBA" id="ARBA00023136"/>
    </source>
</evidence>
<dbReference type="InterPro" id="IPR037185">
    <property type="entry name" value="EmrE-like"/>
</dbReference>
<feature type="transmembrane region" description="Helical" evidence="6">
    <location>
        <begin position="25"/>
        <end position="43"/>
    </location>
</feature>
<comment type="caution">
    <text evidence="8">The sequence shown here is derived from an EMBL/GenBank/DDBJ whole genome shotgun (WGS) entry which is preliminary data.</text>
</comment>
<dbReference type="OrthoDB" id="184388at2"/>
<proteinExistence type="inferred from homology"/>
<evidence type="ECO:0000256" key="2">
    <source>
        <dbReference type="ARBA" id="ARBA00007362"/>
    </source>
</evidence>
<feature type="transmembrane region" description="Helical" evidence="6">
    <location>
        <begin position="237"/>
        <end position="253"/>
    </location>
</feature>
<dbReference type="GO" id="GO:0016020">
    <property type="term" value="C:membrane"/>
    <property type="evidence" value="ECO:0007669"/>
    <property type="project" value="UniProtKB-SubCell"/>
</dbReference>
<dbReference type="Proteomes" id="UP000323258">
    <property type="component" value="Unassembled WGS sequence"/>
</dbReference>
<dbReference type="EMBL" id="VSZS01000053">
    <property type="protein sequence ID" value="TYR35294.1"/>
    <property type="molecule type" value="Genomic_DNA"/>
</dbReference>
<accession>A0A5D4H451</accession>
<evidence type="ECO:0000313" key="8">
    <source>
        <dbReference type="EMBL" id="TYR35294.1"/>
    </source>
</evidence>
<comment type="subcellular location">
    <subcellularLocation>
        <location evidence="1">Membrane</location>
        <topology evidence="1">Multi-pass membrane protein</topology>
    </subcellularLocation>
</comment>
<comment type="similarity">
    <text evidence="2">Belongs to the EamA transporter family.</text>
</comment>
<feature type="domain" description="EamA" evidence="7">
    <location>
        <begin position="2"/>
        <end position="128"/>
    </location>
</feature>
<evidence type="ECO:0000256" key="1">
    <source>
        <dbReference type="ARBA" id="ARBA00004141"/>
    </source>
</evidence>
<keyword evidence="9" id="KW-1185">Reference proteome</keyword>
<keyword evidence="3 6" id="KW-0812">Transmembrane</keyword>
<feature type="transmembrane region" description="Helical" evidence="6">
    <location>
        <begin position="114"/>
        <end position="134"/>
    </location>
</feature>
<evidence type="ECO:0000259" key="7">
    <source>
        <dbReference type="Pfam" id="PF00892"/>
    </source>
</evidence>
<evidence type="ECO:0000313" key="9">
    <source>
        <dbReference type="Proteomes" id="UP000323258"/>
    </source>
</evidence>
<dbReference type="PANTHER" id="PTHR32322">
    <property type="entry name" value="INNER MEMBRANE TRANSPORTER"/>
    <property type="match status" value="1"/>
</dbReference>
<feature type="domain" description="EamA" evidence="7">
    <location>
        <begin position="141"/>
        <end position="276"/>
    </location>
</feature>
<feature type="transmembrane region" description="Helical" evidence="6">
    <location>
        <begin position="140"/>
        <end position="162"/>
    </location>
</feature>
<dbReference type="PANTHER" id="PTHR32322:SF2">
    <property type="entry name" value="EAMA DOMAIN-CONTAINING PROTEIN"/>
    <property type="match status" value="1"/>
</dbReference>
<evidence type="ECO:0000256" key="4">
    <source>
        <dbReference type="ARBA" id="ARBA00022989"/>
    </source>
</evidence>
<feature type="transmembrane region" description="Helical" evidence="6">
    <location>
        <begin position="55"/>
        <end position="76"/>
    </location>
</feature>
<name>A0A5D4H451_9HYPH</name>
<dbReference type="Gene3D" id="1.10.3730.20">
    <property type="match status" value="1"/>
</dbReference>
<evidence type="ECO:0000256" key="3">
    <source>
        <dbReference type="ARBA" id="ARBA00022692"/>
    </source>
</evidence>
<reference evidence="8 9" key="2">
    <citation type="submission" date="2019-09" db="EMBL/GenBank/DDBJ databases">
        <title>Mesorhizobium sp. MaA-C15 isolated from Microcystis aeruginosa.</title>
        <authorList>
            <person name="Jeong S.E."/>
            <person name="Jin H.M."/>
            <person name="Jeon C.O."/>
        </authorList>
    </citation>
    <scope>NUCLEOTIDE SEQUENCE [LARGE SCALE GENOMIC DNA]</scope>
    <source>
        <strain evidence="8 9">MaA-C15</strain>
    </source>
</reference>
<keyword evidence="5 6" id="KW-0472">Membrane</keyword>
<feature type="transmembrane region" description="Helical" evidence="6">
    <location>
        <begin position="202"/>
        <end position="225"/>
    </location>
</feature>
<reference evidence="8 9" key="1">
    <citation type="submission" date="2019-08" db="EMBL/GenBank/DDBJ databases">
        <authorList>
            <person name="Seo Y.L."/>
        </authorList>
    </citation>
    <scope>NUCLEOTIDE SEQUENCE [LARGE SCALE GENOMIC DNA]</scope>
    <source>
        <strain evidence="8 9">MaA-C15</strain>
    </source>
</reference>
<dbReference type="InterPro" id="IPR000620">
    <property type="entry name" value="EamA_dom"/>
</dbReference>
<sequence>MIGLTLSWGFNQVLVKVSNTGYNPIFSVLARSAIACLLVWLWCRYRRIPLFERDGTLWPGILAGALFGFEFALIFLGLDYTTAARGTLMVNSMPFWVLLGGHFLLGERITMQKFAGLALAFAGVILVFSDELSVPGPDAIWGDLMCLAAGILWAATMLVIKGTKLSAASAEKTLLYQLFVSAIILVPFVPLAGPVLRDVTPLATGSLLLQAVFIVAFTYVLWFWLMRRYPASGLSSFAFLTPAFGVLCAGLLLNEPLSMRIFGALALIGAGLLVVNRPVRRSLPG</sequence>
<keyword evidence="4 6" id="KW-1133">Transmembrane helix</keyword>
<feature type="transmembrane region" description="Helical" evidence="6">
    <location>
        <begin position="88"/>
        <end position="105"/>
    </location>
</feature>
<gene>
    <name evidence="8" type="ORF">FY036_03000</name>
</gene>
<organism evidence="8 9">
    <name type="scientific">Neoaquamicrobium microcysteis</name>
    <dbReference type="NCBI Taxonomy" id="2682781"/>
    <lineage>
        <taxon>Bacteria</taxon>
        <taxon>Pseudomonadati</taxon>
        <taxon>Pseudomonadota</taxon>
        <taxon>Alphaproteobacteria</taxon>
        <taxon>Hyphomicrobiales</taxon>
        <taxon>Phyllobacteriaceae</taxon>
        <taxon>Neoaquamicrobium</taxon>
    </lineage>
</organism>
<feature type="transmembrane region" description="Helical" evidence="6">
    <location>
        <begin position="259"/>
        <end position="275"/>
    </location>
</feature>
<protein>
    <submittedName>
        <fullName evidence="8">DMT family transporter</fullName>
    </submittedName>
</protein>
<dbReference type="AlphaFoldDB" id="A0A5D4H451"/>
<dbReference type="SUPFAM" id="SSF103481">
    <property type="entry name" value="Multidrug resistance efflux transporter EmrE"/>
    <property type="match status" value="2"/>
</dbReference>
<dbReference type="Pfam" id="PF00892">
    <property type="entry name" value="EamA"/>
    <property type="match status" value="2"/>
</dbReference>
<dbReference type="InterPro" id="IPR050638">
    <property type="entry name" value="AA-Vitamin_Transporters"/>
</dbReference>
<evidence type="ECO:0000256" key="6">
    <source>
        <dbReference type="SAM" id="Phobius"/>
    </source>
</evidence>